<evidence type="ECO:0000256" key="1">
    <source>
        <dbReference type="SAM" id="MobiDB-lite"/>
    </source>
</evidence>
<dbReference type="Proteomes" id="UP001054252">
    <property type="component" value="Unassembled WGS sequence"/>
</dbReference>
<dbReference type="AlphaFoldDB" id="A0AAV5LSC6"/>
<keyword evidence="3" id="KW-1185">Reference proteome</keyword>
<comment type="caution">
    <text evidence="2">The sequence shown here is derived from an EMBL/GenBank/DDBJ whole genome shotgun (WGS) entry which is preliminary data.</text>
</comment>
<reference evidence="2 3" key="1">
    <citation type="journal article" date="2021" name="Commun. Biol.">
        <title>The genome of Shorea leprosula (Dipterocarpaceae) highlights the ecological relevance of drought in aseasonal tropical rainforests.</title>
        <authorList>
            <person name="Ng K.K.S."/>
            <person name="Kobayashi M.J."/>
            <person name="Fawcett J.A."/>
            <person name="Hatakeyama M."/>
            <person name="Paape T."/>
            <person name="Ng C.H."/>
            <person name="Ang C.C."/>
            <person name="Tnah L.H."/>
            <person name="Lee C.T."/>
            <person name="Nishiyama T."/>
            <person name="Sese J."/>
            <person name="O'Brien M.J."/>
            <person name="Copetti D."/>
            <person name="Mohd Noor M.I."/>
            <person name="Ong R.C."/>
            <person name="Putra M."/>
            <person name="Sireger I.Z."/>
            <person name="Indrioko S."/>
            <person name="Kosugi Y."/>
            <person name="Izuno A."/>
            <person name="Isagi Y."/>
            <person name="Lee S.L."/>
            <person name="Shimizu K.K."/>
        </authorList>
    </citation>
    <scope>NUCLEOTIDE SEQUENCE [LARGE SCALE GENOMIC DNA]</scope>
    <source>
        <strain evidence="2">214</strain>
    </source>
</reference>
<evidence type="ECO:0000313" key="3">
    <source>
        <dbReference type="Proteomes" id="UP001054252"/>
    </source>
</evidence>
<sequence>MHKEIGKFKKKKEGTQLKKLKVGGPAPRDLRATPLHPAPALSPLRPCAPAAPSLHPDHTQISFLCAPCCTEPAPLRPCTLVPCTLLHLHLILHSCFCQKSRILCCTRSPCRLLRRTHVACTPTLCASIMTLHRALLHPCCSASARYSGSRQISIIID</sequence>
<protein>
    <submittedName>
        <fullName evidence="2">Uncharacterized protein</fullName>
    </submittedName>
</protein>
<feature type="region of interest" description="Disordered" evidence="1">
    <location>
        <begin position="1"/>
        <end position="35"/>
    </location>
</feature>
<name>A0AAV5LSC6_9ROSI</name>
<evidence type="ECO:0000313" key="2">
    <source>
        <dbReference type="EMBL" id="GKV40370.1"/>
    </source>
</evidence>
<accession>A0AAV5LSC6</accession>
<dbReference type="EMBL" id="BPVZ01000141">
    <property type="protein sequence ID" value="GKV40370.1"/>
    <property type="molecule type" value="Genomic_DNA"/>
</dbReference>
<organism evidence="2 3">
    <name type="scientific">Rubroshorea leprosula</name>
    <dbReference type="NCBI Taxonomy" id="152421"/>
    <lineage>
        <taxon>Eukaryota</taxon>
        <taxon>Viridiplantae</taxon>
        <taxon>Streptophyta</taxon>
        <taxon>Embryophyta</taxon>
        <taxon>Tracheophyta</taxon>
        <taxon>Spermatophyta</taxon>
        <taxon>Magnoliopsida</taxon>
        <taxon>eudicotyledons</taxon>
        <taxon>Gunneridae</taxon>
        <taxon>Pentapetalae</taxon>
        <taxon>rosids</taxon>
        <taxon>malvids</taxon>
        <taxon>Malvales</taxon>
        <taxon>Dipterocarpaceae</taxon>
        <taxon>Rubroshorea</taxon>
    </lineage>
</organism>
<gene>
    <name evidence="2" type="ORF">SLEP1_g48025</name>
</gene>
<proteinExistence type="predicted"/>